<evidence type="ECO:0008006" key="3">
    <source>
        <dbReference type="Google" id="ProtNLM"/>
    </source>
</evidence>
<dbReference type="RefSeq" id="WP_072629975.1">
    <property type="nucleotide sequence ID" value="NZ_MLCB01000101.1"/>
</dbReference>
<keyword evidence="2" id="KW-1185">Reference proteome</keyword>
<name>A0A1L9NYT7_9RHOB</name>
<dbReference type="Gene3D" id="2.60.120.620">
    <property type="entry name" value="q2cbj1_9rhob like domain"/>
    <property type="match status" value="1"/>
</dbReference>
<accession>A0A1L9NYT7</accession>
<dbReference type="Proteomes" id="UP000184514">
    <property type="component" value="Unassembled WGS sequence"/>
</dbReference>
<comment type="caution">
    <text evidence="1">The sequence shown here is derived from an EMBL/GenBank/DDBJ whole genome shotgun (WGS) entry which is preliminary data.</text>
</comment>
<dbReference type="OrthoDB" id="9798229at2"/>
<evidence type="ECO:0000313" key="2">
    <source>
        <dbReference type="Proteomes" id="UP000184514"/>
    </source>
</evidence>
<gene>
    <name evidence="1" type="ORF">PFRI_13820</name>
</gene>
<dbReference type="InterPro" id="IPR056470">
    <property type="entry name" value="BesD/HalB-like"/>
</dbReference>
<reference evidence="1 2" key="1">
    <citation type="submission" date="2016-10" db="EMBL/GenBank/DDBJ databases">
        <title>Genome sequence of Planktotalea frisia SH6-1.</title>
        <authorList>
            <person name="Poehlein A."/>
            <person name="Bakenhus I."/>
            <person name="Voget S."/>
            <person name="Brinkhoff T."/>
            <person name="Simon M."/>
        </authorList>
    </citation>
    <scope>NUCLEOTIDE SEQUENCE [LARGE SCALE GENOMIC DNA]</scope>
    <source>
        <strain evidence="1 2">SH6-1</strain>
    </source>
</reference>
<sequence length="262" mass="29960">MKTILDLETYPLDQPDTPEYAVLVKRCRDELAQNGMFNLVGFMRKEPIRETLNYALPKFESEAFRHERNHNIYFKKSIPDVPDDSALYHEFSTSNLTLCGDQVAPTAVTQLYEWQPFVDFLAQVMERPALYAMDDPLARLNVMAYFEGQGLNWHFDRSEFTTTLLLQAPEKGSTFQYRTDLRSADDPNYEGVEKLVLGQDDTVQSLDAEAGTLNVFRGVNTPHCVTPAQGPRPRVVTVFTYYENPGARFTQEEQLGFYGRTG</sequence>
<protein>
    <recommendedName>
        <fullName evidence="3">Fe2OG dioxygenase domain-containing protein</fullName>
    </recommendedName>
</protein>
<dbReference type="EMBL" id="MLCB01000101">
    <property type="protein sequence ID" value="OJI94353.1"/>
    <property type="molecule type" value="Genomic_DNA"/>
</dbReference>
<evidence type="ECO:0000313" key="1">
    <source>
        <dbReference type="EMBL" id="OJI94353.1"/>
    </source>
</evidence>
<dbReference type="AlphaFoldDB" id="A0A1L9NYT7"/>
<organism evidence="1 2">
    <name type="scientific">Planktotalea frisia</name>
    <dbReference type="NCBI Taxonomy" id="696762"/>
    <lineage>
        <taxon>Bacteria</taxon>
        <taxon>Pseudomonadati</taxon>
        <taxon>Pseudomonadota</taxon>
        <taxon>Alphaproteobacteria</taxon>
        <taxon>Rhodobacterales</taxon>
        <taxon>Paracoccaceae</taxon>
        <taxon>Planktotalea</taxon>
    </lineage>
</organism>
<proteinExistence type="predicted"/>
<dbReference type="Pfam" id="PF23169">
    <property type="entry name" value="HalD"/>
    <property type="match status" value="1"/>
</dbReference>
<dbReference type="STRING" id="696762.PFRI_13820"/>